<accession>A0A6H5HAI8</accession>
<feature type="domain" description="SH2" evidence="5">
    <location>
        <begin position="51"/>
        <end position="142"/>
    </location>
</feature>
<dbReference type="CDD" id="cd09941">
    <property type="entry name" value="SH2_Grb2_like"/>
    <property type="match status" value="1"/>
</dbReference>
<sequence length="153" mass="17806">MSPCWKSIFTGPTLELSLNKFFIHSLFEVNHSPPYRPRIKLCHMNVNSCCWYYGRITRADAEKLLMNKHEGAFLIRVSESSPGDFSLSVKCSDGVQHFKVLRDAQGKFFLWVVKFNSLNELVEYHRTASVSRSQDVKLRDMVPEEFRPNDIIF</sequence>
<evidence type="ECO:0000256" key="4">
    <source>
        <dbReference type="PROSITE-ProRule" id="PRU00191"/>
    </source>
</evidence>
<dbReference type="AlphaFoldDB" id="A0A6H5HAI8"/>
<evidence type="ECO:0000256" key="3">
    <source>
        <dbReference type="ARBA" id="ARBA00022999"/>
    </source>
</evidence>
<dbReference type="EMBL" id="CADCXU010027147">
    <property type="protein sequence ID" value="CAB0014068.1"/>
    <property type="molecule type" value="Genomic_DNA"/>
</dbReference>
<evidence type="ECO:0000313" key="7">
    <source>
        <dbReference type="Proteomes" id="UP000479000"/>
    </source>
</evidence>
<evidence type="ECO:0000256" key="2">
    <source>
        <dbReference type="ARBA" id="ARBA00022737"/>
    </source>
</evidence>
<dbReference type="InterPro" id="IPR036860">
    <property type="entry name" value="SH2_dom_sf"/>
</dbReference>
<dbReference type="Proteomes" id="UP000479000">
    <property type="component" value="Unassembled WGS sequence"/>
</dbReference>
<dbReference type="OrthoDB" id="10255964at2759"/>
<keyword evidence="3 4" id="KW-0727">SH2 domain</keyword>
<keyword evidence="7" id="KW-1185">Reference proteome</keyword>
<evidence type="ECO:0000259" key="5">
    <source>
        <dbReference type="PROSITE" id="PS50001"/>
    </source>
</evidence>
<dbReference type="PRINTS" id="PR00401">
    <property type="entry name" value="SH2DOMAIN"/>
</dbReference>
<evidence type="ECO:0000256" key="1">
    <source>
        <dbReference type="ARBA" id="ARBA00022443"/>
    </source>
</evidence>
<dbReference type="InterPro" id="IPR043539">
    <property type="entry name" value="Grb2-like"/>
</dbReference>
<dbReference type="PANTHER" id="PTHR46037">
    <property type="entry name" value="PROTEIN ENHANCER OF SEVENLESS 2B"/>
    <property type="match status" value="1"/>
</dbReference>
<dbReference type="PROSITE" id="PS50001">
    <property type="entry name" value="SH2"/>
    <property type="match status" value="1"/>
</dbReference>
<gene>
    <name evidence="6" type="ORF">NTEN_LOCUS18583</name>
</gene>
<dbReference type="FunFam" id="3.30.505.10:FF:000022">
    <property type="entry name" value="Growth factor receptor-bound protein 2"/>
    <property type="match status" value="1"/>
</dbReference>
<dbReference type="InterPro" id="IPR000980">
    <property type="entry name" value="SH2"/>
</dbReference>
<organism evidence="6 7">
    <name type="scientific">Nesidiocoris tenuis</name>
    <dbReference type="NCBI Taxonomy" id="355587"/>
    <lineage>
        <taxon>Eukaryota</taxon>
        <taxon>Metazoa</taxon>
        <taxon>Ecdysozoa</taxon>
        <taxon>Arthropoda</taxon>
        <taxon>Hexapoda</taxon>
        <taxon>Insecta</taxon>
        <taxon>Pterygota</taxon>
        <taxon>Neoptera</taxon>
        <taxon>Paraneoptera</taxon>
        <taxon>Hemiptera</taxon>
        <taxon>Heteroptera</taxon>
        <taxon>Panheteroptera</taxon>
        <taxon>Cimicomorpha</taxon>
        <taxon>Miridae</taxon>
        <taxon>Dicyphina</taxon>
        <taxon>Nesidiocoris</taxon>
    </lineage>
</organism>
<dbReference type="Pfam" id="PF00017">
    <property type="entry name" value="SH2"/>
    <property type="match status" value="1"/>
</dbReference>
<dbReference type="Gene3D" id="3.30.505.10">
    <property type="entry name" value="SH2 domain"/>
    <property type="match status" value="1"/>
</dbReference>
<name>A0A6H5HAI8_9HEMI</name>
<protein>
    <recommendedName>
        <fullName evidence="5">SH2 domain-containing protein</fullName>
    </recommendedName>
</protein>
<keyword evidence="1" id="KW-0728">SH3 domain</keyword>
<dbReference type="SMART" id="SM00252">
    <property type="entry name" value="SH2"/>
    <property type="match status" value="1"/>
</dbReference>
<proteinExistence type="predicted"/>
<keyword evidence="2" id="KW-0677">Repeat</keyword>
<reference evidence="6 7" key="1">
    <citation type="submission" date="2020-02" db="EMBL/GenBank/DDBJ databases">
        <authorList>
            <person name="Ferguson B K."/>
        </authorList>
    </citation>
    <scope>NUCLEOTIDE SEQUENCE [LARGE SCALE GENOMIC DNA]</scope>
</reference>
<dbReference type="SUPFAM" id="SSF55550">
    <property type="entry name" value="SH2 domain"/>
    <property type="match status" value="1"/>
</dbReference>
<evidence type="ECO:0000313" key="6">
    <source>
        <dbReference type="EMBL" id="CAB0014068.1"/>
    </source>
</evidence>